<evidence type="ECO:0000313" key="1">
    <source>
        <dbReference type="EMBL" id="KKP00184.1"/>
    </source>
</evidence>
<protein>
    <recommendedName>
        <fullName evidence="3">Short chain dehydrogenase</fullName>
    </recommendedName>
</protein>
<proteinExistence type="predicted"/>
<dbReference type="Gene3D" id="3.40.50.720">
    <property type="entry name" value="NAD(P)-binding Rossmann-like Domain"/>
    <property type="match status" value="1"/>
</dbReference>
<reference evidence="2" key="1">
    <citation type="journal article" date="2015" name="Genome Announc.">
        <title>Draft whole-genome sequence of the biocontrol agent Trichoderma harzianum T6776.</title>
        <authorList>
            <person name="Baroncelli R."/>
            <person name="Piaggeschi G."/>
            <person name="Fiorini L."/>
            <person name="Bertolini E."/>
            <person name="Zapparata A."/>
            <person name="Pe M.E."/>
            <person name="Sarrocco S."/>
            <person name="Vannacci G."/>
        </authorList>
    </citation>
    <scope>NUCLEOTIDE SEQUENCE [LARGE SCALE GENOMIC DNA]</scope>
    <source>
        <strain evidence="2">T6776</strain>
    </source>
</reference>
<organism evidence="1 2">
    <name type="scientific">Trichoderma harzianum</name>
    <name type="common">Hypocrea lixii</name>
    <dbReference type="NCBI Taxonomy" id="5544"/>
    <lineage>
        <taxon>Eukaryota</taxon>
        <taxon>Fungi</taxon>
        <taxon>Dikarya</taxon>
        <taxon>Ascomycota</taxon>
        <taxon>Pezizomycotina</taxon>
        <taxon>Sordariomycetes</taxon>
        <taxon>Hypocreomycetidae</taxon>
        <taxon>Hypocreales</taxon>
        <taxon>Hypocreaceae</taxon>
        <taxon>Trichoderma</taxon>
    </lineage>
</organism>
<accession>A0A0G0A4U9</accession>
<dbReference type="InterPro" id="IPR002347">
    <property type="entry name" value="SDR_fam"/>
</dbReference>
<evidence type="ECO:0008006" key="3">
    <source>
        <dbReference type="Google" id="ProtNLM"/>
    </source>
</evidence>
<sequence>MASYLVTGASRGIGFEFVRQLSADANNIVIALVRDKEATERKIAAEITASNITVVQADITNIKDLQAAVATISEITNGTLDYVIANAGKISDWSGLDDVQDLGLADPKLLEQDMLDLFRINVVGNAHLFNLVVPLVRKGIAKKVIAISSGLAEPTMTTKWKLTLGYPYAVSKGALNTLITKFQAQYIDEGILFLAVCPGTVDTGHLVNPNEKQQNNLMVMGAAFQKYQPNFTGPVLPSESVTDVLKVVHSATIENDAGGFVSHFGNQQWL</sequence>
<dbReference type="InterPro" id="IPR052184">
    <property type="entry name" value="SDR_enzymes"/>
</dbReference>
<comment type="caution">
    <text evidence="1">The sequence shown here is derived from an EMBL/GenBank/DDBJ whole genome shotgun (WGS) entry which is preliminary data.</text>
</comment>
<dbReference type="GO" id="GO:0016616">
    <property type="term" value="F:oxidoreductase activity, acting on the CH-OH group of donors, NAD or NADP as acceptor"/>
    <property type="evidence" value="ECO:0007669"/>
    <property type="project" value="TreeGrafter"/>
</dbReference>
<dbReference type="Pfam" id="PF00106">
    <property type="entry name" value="adh_short"/>
    <property type="match status" value="1"/>
</dbReference>
<dbReference type="AlphaFoldDB" id="A0A0G0A4U9"/>
<dbReference type="PRINTS" id="PR00081">
    <property type="entry name" value="GDHRDH"/>
</dbReference>
<dbReference type="EMBL" id="JOKZ01000270">
    <property type="protein sequence ID" value="KKP00184.1"/>
    <property type="molecule type" value="Genomic_DNA"/>
</dbReference>
<gene>
    <name evidence="1" type="ORF">THAR02_07708</name>
</gene>
<dbReference type="PANTHER" id="PTHR45458">
    <property type="entry name" value="SHORT-CHAIN DEHYDROGENASE/REDUCTASE SDR"/>
    <property type="match status" value="1"/>
</dbReference>
<dbReference type="OMA" id="AFQKYQP"/>
<dbReference type="PANTHER" id="PTHR45458:SF3">
    <property type="entry name" value="CHAIN DEHYDROGENASE (ATSC), PUTATIVE-RELATED"/>
    <property type="match status" value="1"/>
</dbReference>
<dbReference type="OrthoDB" id="7289984at2759"/>
<dbReference type="SUPFAM" id="SSF51735">
    <property type="entry name" value="NAD(P)-binding Rossmann-fold domains"/>
    <property type="match status" value="1"/>
</dbReference>
<name>A0A0G0A4U9_TRIHA</name>
<dbReference type="InterPro" id="IPR036291">
    <property type="entry name" value="NAD(P)-bd_dom_sf"/>
</dbReference>
<dbReference type="Proteomes" id="UP000034112">
    <property type="component" value="Unassembled WGS sequence"/>
</dbReference>
<evidence type="ECO:0000313" key="2">
    <source>
        <dbReference type="Proteomes" id="UP000034112"/>
    </source>
</evidence>